<dbReference type="AlphaFoldDB" id="A0A6J6PE55"/>
<feature type="transmembrane region" description="Helical" evidence="8">
    <location>
        <begin position="140"/>
        <end position="158"/>
    </location>
</feature>
<evidence type="ECO:0000259" key="9">
    <source>
        <dbReference type="PROSITE" id="PS50109"/>
    </source>
</evidence>
<sequence>MTSFPLSERVTDRPTRSRSARNAYAFLLAGAVAIAIYLVLPSQVQSVVFVLIGLAGVFAIVGGARMHLIGSGRIPWYLFAAGIAGQVCGDIVTGYYELWFDREPPLPSVADAFYLGGYPAFIAGIVILQRRLGGATSRAAVLDTVIVATAIGAVQWVFFLQSTYEEHIRASARIVDSLYPTMDTLLLVGLAQLLIGPGRRSPSYRLLVVSVALWVVGDELYVLYASTYVAGGWIDVFLLGSYVVFGTAALEPSVARISVVDRRIVPRLTRTRLMVLVSALLAVPFTVVVERLEGRHFHVLFEAGAASVIALLVLARLAGLVGAVEAARDDERAALEQAESARLQLAAQNLRLLELDRLKDEFVAGVSHELRTPLTSIAGYAELMLETENDPGIRNHLEIIERNAERLLRLVSDLLFAARLQTGQLDLDVTDVDLRELVRQAVESAQMQAEAADVTLDIDVLREPLHVEGAPDRLTQLLDNLVSNALKFTPAGGRVSISLRRGEGAAVLEVSDTGIGIPADELTNLFQRFYRSRIALDRQIQGTGLGLYLSKAIVDAHRGRIDVRSTEGKGTTFVVEIPERRS</sequence>
<feature type="transmembrane region" description="Helical" evidence="8">
    <location>
        <begin position="301"/>
        <end position="324"/>
    </location>
</feature>
<evidence type="ECO:0000256" key="4">
    <source>
        <dbReference type="ARBA" id="ARBA00022679"/>
    </source>
</evidence>
<keyword evidence="4" id="KW-0808">Transferase</keyword>
<keyword evidence="6" id="KW-0902">Two-component regulatory system</keyword>
<keyword evidence="8" id="KW-1133">Transmembrane helix</keyword>
<dbReference type="EMBL" id="CAEZXP010000002">
    <property type="protein sequence ID" value="CAB4695025.1"/>
    <property type="molecule type" value="Genomic_DNA"/>
</dbReference>
<evidence type="ECO:0000313" key="10">
    <source>
        <dbReference type="EMBL" id="CAB4695025.1"/>
    </source>
</evidence>
<proteinExistence type="predicted"/>
<keyword evidence="7 8" id="KW-0472">Membrane</keyword>
<feature type="transmembrane region" description="Helical" evidence="8">
    <location>
        <begin position="204"/>
        <end position="224"/>
    </location>
</feature>
<keyword evidence="5" id="KW-0418">Kinase</keyword>
<dbReference type="Gene3D" id="3.30.565.10">
    <property type="entry name" value="Histidine kinase-like ATPase, C-terminal domain"/>
    <property type="match status" value="1"/>
</dbReference>
<feature type="transmembrane region" description="Helical" evidence="8">
    <location>
        <begin position="76"/>
        <end position="96"/>
    </location>
</feature>
<name>A0A6J6PE55_9ZZZZ</name>
<feature type="transmembrane region" description="Helical" evidence="8">
    <location>
        <begin position="108"/>
        <end position="128"/>
    </location>
</feature>
<dbReference type="InterPro" id="IPR036890">
    <property type="entry name" value="HATPase_C_sf"/>
</dbReference>
<keyword evidence="3" id="KW-0597">Phosphoprotein</keyword>
<gene>
    <name evidence="10" type="ORF">UFOPK2399_00964</name>
</gene>
<evidence type="ECO:0000256" key="3">
    <source>
        <dbReference type="ARBA" id="ARBA00022553"/>
    </source>
</evidence>
<reference evidence="10" key="1">
    <citation type="submission" date="2020-05" db="EMBL/GenBank/DDBJ databases">
        <authorList>
            <person name="Chiriac C."/>
            <person name="Salcher M."/>
            <person name="Ghai R."/>
            <person name="Kavagutti S V."/>
        </authorList>
    </citation>
    <scope>NUCLEOTIDE SEQUENCE</scope>
</reference>
<dbReference type="CDD" id="cd00075">
    <property type="entry name" value="HATPase"/>
    <property type="match status" value="1"/>
</dbReference>
<dbReference type="InterPro" id="IPR003661">
    <property type="entry name" value="HisK_dim/P_dom"/>
</dbReference>
<evidence type="ECO:0000256" key="1">
    <source>
        <dbReference type="ARBA" id="ARBA00000085"/>
    </source>
</evidence>
<dbReference type="PANTHER" id="PTHR43711:SF1">
    <property type="entry name" value="HISTIDINE KINASE 1"/>
    <property type="match status" value="1"/>
</dbReference>
<protein>
    <recommendedName>
        <fullName evidence="2">histidine kinase</fullName>
        <ecNumber evidence="2">2.7.13.3</ecNumber>
    </recommendedName>
</protein>
<comment type="catalytic activity">
    <reaction evidence="1">
        <text>ATP + protein L-histidine = ADP + protein N-phospho-L-histidine.</text>
        <dbReference type="EC" id="2.7.13.3"/>
    </reaction>
</comment>
<dbReference type="GO" id="GO:0000155">
    <property type="term" value="F:phosphorelay sensor kinase activity"/>
    <property type="evidence" value="ECO:0007669"/>
    <property type="project" value="InterPro"/>
</dbReference>
<evidence type="ECO:0000256" key="6">
    <source>
        <dbReference type="ARBA" id="ARBA00023012"/>
    </source>
</evidence>
<dbReference type="InterPro" id="IPR004358">
    <property type="entry name" value="Sig_transdc_His_kin-like_C"/>
</dbReference>
<dbReference type="InterPro" id="IPR050736">
    <property type="entry name" value="Sensor_HK_Regulatory"/>
</dbReference>
<feature type="transmembrane region" description="Helical" evidence="8">
    <location>
        <begin position="46"/>
        <end position="64"/>
    </location>
</feature>
<dbReference type="SUPFAM" id="SSF55874">
    <property type="entry name" value="ATPase domain of HSP90 chaperone/DNA topoisomerase II/histidine kinase"/>
    <property type="match status" value="1"/>
</dbReference>
<dbReference type="Gene3D" id="1.10.287.130">
    <property type="match status" value="1"/>
</dbReference>
<dbReference type="SUPFAM" id="SSF47384">
    <property type="entry name" value="Homodimeric domain of signal transducing histidine kinase"/>
    <property type="match status" value="1"/>
</dbReference>
<dbReference type="SMART" id="SM00388">
    <property type="entry name" value="HisKA"/>
    <property type="match status" value="1"/>
</dbReference>
<feature type="transmembrane region" description="Helical" evidence="8">
    <location>
        <begin position="271"/>
        <end position="289"/>
    </location>
</feature>
<dbReference type="InterPro" id="IPR003594">
    <property type="entry name" value="HATPase_dom"/>
</dbReference>
<dbReference type="Pfam" id="PF02518">
    <property type="entry name" value="HATPase_c"/>
    <property type="match status" value="1"/>
</dbReference>
<dbReference type="PANTHER" id="PTHR43711">
    <property type="entry name" value="TWO-COMPONENT HISTIDINE KINASE"/>
    <property type="match status" value="1"/>
</dbReference>
<evidence type="ECO:0000256" key="8">
    <source>
        <dbReference type="SAM" id="Phobius"/>
    </source>
</evidence>
<evidence type="ECO:0000256" key="2">
    <source>
        <dbReference type="ARBA" id="ARBA00012438"/>
    </source>
</evidence>
<dbReference type="InterPro" id="IPR005467">
    <property type="entry name" value="His_kinase_dom"/>
</dbReference>
<feature type="transmembrane region" description="Helical" evidence="8">
    <location>
        <begin position="230"/>
        <end position="250"/>
    </location>
</feature>
<dbReference type="CDD" id="cd00082">
    <property type="entry name" value="HisKA"/>
    <property type="match status" value="1"/>
</dbReference>
<keyword evidence="8" id="KW-0812">Transmembrane</keyword>
<dbReference type="Pfam" id="PF00512">
    <property type="entry name" value="HisKA"/>
    <property type="match status" value="1"/>
</dbReference>
<accession>A0A6J6PE55</accession>
<dbReference type="InterPro" id="IPR036097">
    <property type="entry name" value="HisK_dim/P_sf"/>
</dbReference>
<evidence type="ECO:0000256" key="7">
    <source>
        <dbReference type="ARBA" id="ARBA00023136"/>
    </source>
</evidence>
<dbReference type="FunFam" id="1.10.287.130:FF:000001">
    <property type="entry name" value="Two-component sensor histidine kinase"/>
    <property type="match status" value="1"/>
</dbReference>
<feature type="domain" description="Histidine kinase" evidence="9">
    <location>
        <begin position="365"/>
        <end position="581"/>
    </location>
</feature>
<organism evidence="10">
    <name type="scientific">freshwater metagenome</name>
    <dbReference type="NCBI Taxonomy" id="449393"/>
    <lineage>
        <taxon>unclassified sequences</taxon>
        <taxon>metagenomes</taxon>
        <taxon>ecological metagenomes</taxon>
    </lineage>
</organism>
<dbReference type="PRINTS" id="PR00344">
    <property type="entry name" value="BCTRLSENSOR"/>
</dbReference>
<evidence type="ECO:0000256" key="5">
    <source>
        <dbReference type="ARBA" id="ARBA00022777"/>
    </source>
</evidence>
<dbReference type="SMART" id="SM00387">
    <property type="entry name" value="HATPase_c"/>
    <property type="match status" value="1"/>
</dbReference>
<dbReference type="EC" id="2.7.13.3" evidence="2"/>
<dbReference type="FunFam" id="3.30.565.10:FF:000006">
    <property type="entry name" value="Sensor histidine kinase WalK"/>
    <property type="match status" value="1"/>
</dbReference>
<feature type="transmembrane region" description="Helical" evidence="8">
    <location>
        <begin position="21"/>
        <end position="40"/>
    </location>
</feature>
<dbReference type="PROSITE" id="PS50109">
    <property type="entry name" value="HIS_KIN"/>
    <property type="match status" value="1"/>
</dbReference>
<feature type="transmembrane region" description="Helical" evidence="8">
    <location>
        <begin position="178"/>
        <end position="197"/>
    </location>
</feature>